<accession>A0ABP0SS97</accession>
<reference evidence="1 2" key="1">
    <citation type="submission" date="2024-02" db="EMBL/GenBank/DDBJ databases">
        <authorList>
            <person name="Chen Y."/>
            <person name="Shah S."/>
            <person name="Dougan E. K."/>
            <person name="Thang M."/>
            <person name="Chan C."/>
        </authorList>
    </citation>
    <scope>NUCLEOTIDE SEQUENCE [LARGE SCALE GENOMIC DNA]</scope>
</reference>
<comment type="caution">
    <text evidence="1">The sequence shown here is derived from an EMBL/GenBank/DDBJ whole genome shotgun (WGS) entry which is preliminary data.</text>
</comment>
<protein>
    <submittedName>
        <fullName evidence="1">Uncharacterized protein</fullName>
    </submittedName>
</protein>
<dbReference type="Proteomes" id="UP001642484">
    <property type="component" value="Unassembled WGS sequence"/>
</dbReference>
<proteinExistence type="predicted"/>
<keyword evidence="2" id="KW-1185">Reference proteome</keyword>
<sequence length="130" mass="13894">MRVCRPDFGSKKRVGQKTDFGSKCDREKIMSCITTKATASSSVCGETDYSKVFSGDTTVAACCQAIKDVQDCYLDGCDCDTECAEQDKAAGCTWTGKLRDPISFWAGIMDGLNKGGETCASTGVSASRCY</sequence>
<dbReference type="EMBL" id="CAXAMN010028128">
    <property type="protein sequence ID" value="CAK9115238.1"/>
    <property type="molecule type" value="Genomic_DNA"/>
</dbReference>
<evidence type="ECO:0000313" key="1">
    <source>
        <dbReference type="EMBL" id="CAK9115238.1"/>
    </source>
</evidence>
<gene>
    <name evidence="1" type="ORF">CCMP2556_LOCUS53262</name>
</gene>
<evidence type="ECO:0000313" key="2">
    <source>
        <dbReference type="Proteomes" id="UP001642484"/>
    </source>
</evidence>
<organism evidence="1 2">
    <name type="scientific">Durusdinium trenchii</name>
    <dbReference type="NCBI Taxonomy" id="1381693"/>
    <lineage>
        <taxon>Eukaryota</taxon>
        <taxon>Sar</taxon>
        <taxon>Alveolata</taxon>
        <taxon>Dinophyceae</taxon>
        <taxon>Suessiales</taxon>
        <taxon>Symbiodiniaceae</taxon>
        <taxon>Durusdinium</taxon>
    </lineage>
</organism>
<name>A0ABP0SS97_9DINO</name>